<sequence>MLWTIDPVFACEMAVRSDLAYGRAMKPSREITRLLDIMAALRTPVTGCPWDIEQDFKSIAPYTLEEAFEVIDAIERNDIDDLREELGDLLLQVVFHARMAEEMKAFDFGDVVQAITHKMIRRHPHVFGDENARGAGMAKGMWDKIKAEEKAERRERRAALQLETAEPSGFLDDIPQGFPSLMRALKLQQKAAKVGFDWSEALPILDKIEEEIAELRHEISIGDQQKTEEEYGDLLFAMVNLGRHLKLEPESALRGTNEKFRTRFHYIERKLTERQQSLEDATLDEMEALWSEAKTKK</sequence>
<evidence type="ECO:0000259" key="1">
    <source>
        <dbReference type="Pfam" id="PF03819"/>
    </source>
</evidence>
<dbReference type="SUPFAM" id="SSF101386">
    <property type="entry name" value="all-alpha NTP pyrophosphatases"/>
    <property type="match status" value="2"/>
</dbReference>
<accession>A0ABU0SEH8</accession>
<dbReference type="CDD" id="cd11529">
    <property type="entry name" value="NTP-PPase_MazG_Cterm"/>
    <property type="match status" value="1"/>
</dbReference>
<dbReference type="Pfam" id="PF03819">
    <property type="entry name" value="MazG"/>
    <property type="match status" value="2"/>
</dbReference>
<dbReference type="InterPro" id="IPR004518">
    <property type="entry name" value="MazG-like_dom"/>
</dbReference>
<name>A0ABU0SEH8_9HYPH</name>
<comment type="caution">
    <text evidence="2">The sequence shown here is derived from an EMBL/GenBank/DDBJ whole genome shotgun (WGS) entry which is preliminary data.</text>
</comment>
<dbReference type="InterPro" id="IPR048015">
    <property type="entry name" value="NTP-PPase_MazG-like_N"/>
</dbReference>
<feature type="domain" description="NTP pyrophosphohydrolase MazG-like" evidence="1">
    <location>
        <begin position="54"/>
        <end position="127"/>
    </location>
</feature>
<evidence type="ECO:0000313" key="3">
    <source>
        <dbReference type="Proteomes" id="UP001237780"/>
    </source>
</evidence>
<proteinExistence type="predicted"/>
<dbReference type="GO" id="GO:0047429">
    <property type="term" value="F:nucleoside triphosphate diphosphatase activity"/>
    <property type="evidence" value="ECO:0007669"/>
    <property type="project" value="UniProtKB-EC"/>
</dbReference>
<dbReference type="CDD" id="cd11528">
    <property type="entry name" value="NTP-PPase_MazG_Nterm"/>
    <property type="match status" value="1"/>
</dbReference>
<keyword evidence="3" id="KW-1185">Reference proteome</keyword>
<evidence type="ECO:0000313" key="2">
    <source>
        <dbReference type="EMBL" id="MDQ0999135.1"/>
    </source>
</evidence>
<dbReference type="PANTHER" id="PTHR30522:SF0">
    <property type="entry name" value="NUCLEOSIDE TRIPHOSPHATE PYROPHOSPHOHYDROLASE"/>
    <property type="match status" value="1"/>
</dbReference>
<dbReference type="InterPro" id="IPR011551">
    <property type="entry name" value="NTP_PyrPHydrolase_MazG"/>
</dbReference>
<gene>
    <name evidence="2" type="ORF">QFZ34_004317</name>
</gene>
<dbReference type="NCBIfam" id="TIGR00444">
    <property type="entry name" value="mazG"/>
    <property type="match status" value="1"/>
</dbReference>
<dbReference type="EMBL" id="JAUSZT010000003">
    <property type="protein sequence ID" value="MDQ0999135.1"/>
    <property type="molecule type" value="Genomic_DNA"/>
</dbReference>
<dbReference type="InterPro" id="IPR048011">
    <property type="entry name" value="NTP-PPase_MazG-like_C"/>
</dbReference>
<protein>
    <submittedName>
        <fullName evidence="2">ATP diphosphatase</fullName>
        <ecNumber evidence="2">3.6.1.9</ecNumber>
    </submittedName>
</protein>
<keyword evidence="2" id="KW-0378">Hydrolase</keyword>
<dbReference type="EC" id="3.6.1.9" evidence="2"/>
<dbReference type="NCBIfam" id="NF007113">
    <property type="entry name" value="PRK09562.1"/>
    <property type="match status" value="1"/>
</dbReference>
<feature type="domain" description="NTP pyrophosphohydrolase MazG-like" evidence="1">
    <location>
        <begin position="205"/>
        <end position="263"/>
    </location>
</feature>
<dbReference type="Gene3D" id="1.10.287.1080">
    <property type="entry name" value="MazG-like"/>
    <property type="match status" value="2"/>
</dbReference>
<dbReference type="Proteomes" id="UP001237780">
    <property type="component" value="Unassembled WGS sequence"/>
</dbReference>
<reference evidence="2 3" key="1">
    <citation type="submission" date="2023-07" db="EMBL/GenBank/DDBJ databases">
        <title>Comparative genomics of wheat-associated soil bacteria to identify genetic determinants of phenazine resistance.</title>
        <authorList>
            <person name="Mouncey N."/>
        </authorList>
    </citation>
    <scope>NUCLEOTIDE SEQUENCE [LARGE SCALE GENOMIC DNA]</scope>
    <source>
        <strain evidence="2 3">W4I11</strain>
    </source>
</reference>
<dbReference type="PANTHER" id="PTHR30522">
    <property type="entry name" value="NUCLEOSIDE TRIPHOSPHATE PYROPHOSPHOHYDROLASE"/>
    <property type="match status" value="1"/>
</dbReference>
<organism evidence="2 3">
    <name type="scientific">Phyllobacterium ifriqiyense</name>
    <dbReference type="NCBI Taxonomy" id="314238"/>
    <lineage>
        <taxon>Bacteria</taxon>
        <taxon>Pseudomonadati</taxon>
        <taxon>Pseudomonadota</taxon>
        <taxon>Alphaproteobacteria</taxon>
        <taxon>Hyphomicrobiales</taxon>
        <taxon>Phyllobacteriaceae</taxon>
        <taxon>Phyllobacterium</taxon>
    </lineage>
</organism>